<dbReference type="Proteomes" id="UP000265742">
    <property type="component" value="Unassembled WGS sequence"/>
</dbReference>
<keyword evidence="2" id="KW-1185">Reference proteome</keyword>
<name>A0A3A1U688_9MICO</name>
<reference evidence="2" key="1">
    <citation type="submission" date="2018-09" db="EMBL/GenBank/DDBJ databases">
        <authorList>
            <person name="Kim I."/>
        </authorList>
    </citation>
    <scope>NUCLEOTIDE SEQUENCE [LARGE SCALE GENOMIC DNA]</scope>
    <source>
        <strain evidence="2">DD4a</strain>
    </source>
</reference>
<gene>
    <name evidence="1" type="ORF">D1781_03645</name>
</gene>
<sequence length="353" mass="37421">MPRAPSPLARYGAIAGSDSWLRYAWTTRDDRVPVAADALPYPRRERALLDRGGRVLAVPREAAVSLLGDEPLLLRLARAPRFATSDALGNPGDRPLAMRWRLPASGRTGTAFLAPHASVVGFGPDASWVTATTVRRGGGVDTNLAPVDRLERVSTSGQRIDLGIPFPEGAPYTVITGESGVVAYSTAGDGGDHPPDGRIRFRAWEGGAWRTLNPGDPPQGEITCSTASARLLACDAVGADRRRRALVLRLPGGTRAVLAPPPGVPQSCATTQVATAEGFLGITQGFRIDGRACPAGRLSQRSAVGATTLSDRVYDPFHAPVLAFGRIVVAERREHRLLALETVDGEPQVLVGR</sequence>
<dbReference type="EMBL" id="QXTG01000001">
    <property type="protein sequence ID" value="RIX30528.1"/>
    <property type="molecule type" value="Genomic_DNA"/>
</dbReference>
<dbReference type="OrthoDB" id="4774775at2"/>
<proteinExistence type="predicted"/>
<evidence type="ECO:0000313" key="1">
    <source>
        <dbReference type="EMBL" id="RIX30528.1"/>
    </source>
</evidence>
<comment type="caution">
    <text evidence="1">The sequence shown here is derived from an EMBL/GenBank/DDBJ whole genome shotgun (WGS) entry which is preliminary data.</text>
</comment>
<dbReference type="RefSeq" id="WP_119480889.1">
    <property type="nucleotide sequence ID" value="NZ_QXTG01000001.1"/>
</dbReference>
<evidence type="ECO:0000313" key="2">
    <source>
        <dbReference type="Proteomes" id="UP000265742"/>
    </source>
</evidence>
<organism evidence="1 2">
    <name type="scientific">Amnibacterium setariae</name>
    <dbReference type="NCBI Taxonomy" id="2306585"/>
    <lineage>
        <taxon>Bacteria</taxon>
        <taxon>Bacillati</taxon>
        <taxon>Actinomycetota</taxon>
        <taxon>Actinomycetes</taxon>
        <taxon>Micrococcales</taxon>
        <taxon>Microbacteriaceae</taxon>
        <taxon>Amnibacterium</taxon>
    </lineage>
</organism>
<dbReference type="AlphaFoldDB" id="A0A3A1U688"/>
<accession>A0A3A1U688</accession>
<protein>
    <submittedName>
        <fullName evidence="1">Uncharacterized protein</fullName>
    </submittedName>
</protein>